<accession>A0A9D4J2D8</accession>
<sequence length="77" mass="8587">MFKANIDSHSVVSNKPELFNCQFSFQDFPVIHSTTPDIVLGTLPLNVARHQSHVKVPISSPVTEHSLVNHLLAEKQI</sequence>
<evidence type="ECO:0000313" key="1">
    <source>
        <dbReference type="EMBL" id="KAH3795815.1"/>
    </source>
</evidence>
<keyword evidence="2" id="KW-1185">Reference proteome</keyword>
<dbReference type="AlphaFoldDB" id="A0A9D4J2D8"/>
<name>A0A9D4J2D8_DREPO</name>
<dbReference type="Proteomes" id="UP000828390">
    <property type="component" value="Unassembled WGS sequence"/>
</dbReference>
<proteinExistence type="predicted"/>
<reference evidence="1" key="1">
    <citation type="journal article" date="2019" name="bioRxiv">
        <title>The Genome of the Zebra Mussel, Dreissena polymorpha: A Resource for Invasive Species Research.</title>
        <authorList>
            <person name="McCartney M.A."/>
            <person name="Auch B."/>
            <person name="Kono T."/>
            <person name="Mallez S."/>
            <person name="Zhang Y."/>
            <person name="Obille A."/>
            <person name="Becker A."/>
            <person name="Abrahante J.E."/>
            <person name="Garbe J."/>
            <person name="Badalamenti J.P."/>
            <person name="Herman A."/>
            <person name="Mangelson H."/>
            <person name="Liachko I."/>
            <person name="Sullivan S."/>
            <person name="Sone E.D."/>
            <person name="Koren S."/>
            <person name="Silverstein K.A.T."/>
            <person name="Beckman K.B."/>
            <person name="Gohl D.M."/>
        </authorList>
    </citation>
    <scope>NUCLEOTIDE SEQUENCE</scope>
    <source>
        <strain evidence="1">Duluth1</strain>
        <tissue evidence="1">Whole animal</tissue>
    </source>
</reference>
<evidence type="ECO:0000313" key="2">
    <source>
        <dbReference type="Proteomes" id="UP000828390"/>
    </source>
</evidence>
<gene>
    <name evidence="1" type="ORF">DPMN_149376</name>
</gene>
<dbReference type="EMBL" id="JAIWYP010000007">
    <property type="protein sequence ID" value="KAH3795815.1"/>
    <property type="molecule type" value="Genomic_DNA"/>
</dbReference>
<organism evidence="1 2">
    <name type="scientific">Dreissena polymorpha</name>
    <name type="common">Zebra mussel</name>
    <name type="synonym">Mytilus polymorpha</name>
    <dbReference type="NCBI Taxonomy" id="45954"/>
    <lineage>
        <taxon>Eukaryota</taxon>
        <taxon>Metazoa</taxon>
        <taxon>Spiralia</taxon>
        <taxon>Lophotrochozoa</taxon>
        <taxon>Mollusca</taxon>
        <taxon>Bivalvia</taxon>
        <taxon>Autobranchia</taxon>
        <taxon>Heteroconchia</taxon>
        <taxon>Euheterodonta</taxon>
        <taxon>Imparidentia</taxon>
        <taxon>Neoheterodontei</taxon>
        <taxon>Myida</taxon>
        <taxon>Dreissenoidea</taxon>
        <taxon>Dreissenidae</taxon>
        <taxon>Dreissena</taxon>
    </lineage>
</organism>
<reference evidence="1" key="2">
    <citation type="submission" date="2020-11" db="EMBL/GenBank/DDBJ databases">
        <authorList>
            <person name="McCartney M.A."/>
            <person name="Auch B."/>
            <person name="Kono T."/>
            <person name="Mallez S."/>
            <person name="Becker A."/>
            <person name="Gohl D.M."/>
            <person name="Silverstein K.A.T."/>
            <person name="Koren S."/>
            <person name="Bechman K.B."/>
            <person name="Herman A."/>
            <person name="Abrahante J.E."/>
            <person name="Garbe J."/>
        </authorList>
    </citation>
    <scope>NUCLEOTIDE SEQUENCE</scope>
    <source>
        <strain evidence="1">Duluth1</strain>
        <tissue evidence="1">Whole animal</tissue>
    </source>
</reference>
<protein>
    <submittedName>
        <fullName evidence="1">Uncharacterized protein</fullName>
    </submittedName>
</protein>
<comment type="caution">
    <text evidence="1">The sequence shown here is derived from an EMBL/GenBank/DDBJ whole genome shotgun (WGS) entry which is preliminary data.</text>
</comment>